<gene>
    <name evidence="1" type="ORF">F4821DRAFT_252670</name>
</gene>
<dbReference type="Proteomes" id="UP001497680">
    <property type="component" value="Unassembled WGS sequence"/>
</dbReference>
<proteinExistence type="predicted"/>
<keyword evidence="2" id="KW-1185">Reference proteome</keyword>
<evidence type="ECO:0000313" key="2">
    <source>
        <dbReference type="Proteomes" id="UP001497680"/>
    </source>
</evidence>
<accession>A0ACC0DLL0</accession>
<name>A0ACC0DLL0_9PEZI</name>
<comment type="caution">
    <text evidence="1">The sequence shown here is derived from an EMBL/GenBank/DDBJ whole genome shotgun (WGS) entry which is preliminary data.</text>
</comment>
<reference evidence="1 2" key="1">
    <citation type="journal article" date="2022" name="New Phytol.">
        <title>Ecological generalism drives hyperdiversity of secondary metabolite gene clusters in xylarialean endophytes.</title>
        <authorList>
            <person name="Franco M.E.E."/>
            <person name="Wisecaver J.H."/>
            <person name="Arnold A.E."/>
            <person name="Ju Y.M."/>
            <person name="Slot J.C."/>
            <person name="Ahrendt S."/>
            <person name="Moore L.P."/>
            <person name="Eastman K.E."/>
            <person name="Scott K."/>
            <person name="Konkel Z."/>
            <person name="Mondo S.J."/>
            <person name="Kuo A."/>
            <person name="Hayes R.D."/>
            <person name="Haridas S."/>
            <person name="Andreopoulos B."/>
            <person name="Riley R."/>
            <person name="LaButti K."/>
            <person name="Pangilinan J."/>
            <person name="Lipzen A."/>
            <person name="Amirebrahimi M."/>
            <person name="Yan J."/>
            <person name="Adam C."/>
            <person name="Keymanesh K."/>
            <person name="Ng V."/>
            <person name="Louie K."/>
            <person name="Northen T."/>
            <person name="Drula E."/>
            <person name="Henrissat B."/>
            <person name="Hsieh H.M."/>
            <person name="Youens-Clark K."/>
            <person name="Lutzoni F."/>
            <person name="Miadlikowska J."/>
            <person name="Eastwood D.C."/>
            <person name="Hamelin R.C."/>
            <person name="Grigoriev I.V."/>
            <person name="U'Ren J.M."/>
        </authorList>
    </citation>
    <scope>NUCLEOTIDE SEQUENCE [LARGE SCALE GENOMIC DNA]</scope>
    <source>
        <strain evidence="1 2">ER1909</strain>
    </source>
</reference>
<organism evidence="1 2">
    <name type="scientific">Hypoxylon rubiginosum</name>
    <dbReference type="NCBI Taxonomy" id="110542"/>
    <lineage>
        <taxon>Eukaryota</taxon>
        <taxon>Fungi</taxon>
        <taxon>Dikarya</taxon>
        <taxon>Ascomycota</taxon>
        <taxon>Pezizomycotina</taxon>
        <taxon>Sordariomycetes</taxon>
        <taxon>Xylariomycetidae</taxon>
        <taxon>Xylariales</taxon>
        <taxon>Hypoxylaceae</taxon>
        <taxon>Hypoxylon</taxon>
    </lineage>
</organism>
<protein>
    <submittedName>
        <fullName evidence="1">Uncharacterized protein</fullName>
    </submittedName>
</protein>
<sequence>MTKSNTPSELPDDPIVVSSNASIITDERPSSPGRTGGTQDFSQAAQMETEPIPPDNPLLDAEDMIYPSSPPRPSVGETDLTSVTLPSRDLSDPDDPDFEVPESDDDEQDVDKTVTTQRRGKKRAVTYSKKAPKKASGKSQAATQKRSKRTTTSNKVIQDSQVLAEKQTYPKQPTTRLPKKSFYSQSEEKPSADAAQKPSDNAKPQSSTKTKADKKQSSGSRGHARPASPIEIVDYDNEGDDYWYSLSSPGNSEIKATAPDLSINSKSTKKRERNPEKAEVKPKKPTTRSSAQKPPEKSKKGTSSSTSTRQGNQHEQSPKSSEPSLPKAKKLVSSGHGASQIPNTAGTLARIEEEQDEGAKQKPECIDTTGVSVSETIVSEQDIQQDELVVAVPPTKSVPPELSESNNREARGGLFPPLAPVAGVSGDGEKRTTAKSQPVDKSHDRPSKPSQSHKQTNVRKDVSEKTSMPSHSSSRQEYSAEVSSDRDGDLKHLKKKGKARVEDGTAEQIYFSSTRNASSSQFKARSSNTRGRKSGSGEVYIDKPEGGRIVNQEQMSVSEAGSYQQHSLSPIQLTRRSMVSESGSPLASPIMPTRNIAVGGRNPHGEQYESPANQVFADTGTSRLQTAISSPTDNKQSRDRVTMQPSVLRDPAYREPGNNRMSRMMMSSSTNGDLVGRGNDFVRQAPQLHPKSIDFARRMVQEQNEMEFGEDSRQGPVEKREYQSTNRFSWSQPTGATKRRNDPNQVPPRDTNLANPGGHSFRGGHGRPNDSLTYEAKWKDAVDAASGGVVDALHQITNNLVEHLRTKEESVFDIVREYKRNGTKITQRIVERQREELREAEKRAEKKFAELAEFYGDLSSKAQAFRAECLAKDRSPAYMEWERHTAKVKAAIREVRESGVLD</sequence>
<evidence type="ECO:0000313" key="1">
    <source>
        <dbReference type="EMBL" id="KAI6093667.1"/>
    </source>
</evidence>
<dbReference type="EMBL" id="MU394280">
    <property type="protein sequence ID" value="KAI6093667.1"/>
    <property type="molecule type" value="Genomic_DNA"/>
</dbReference>